<protein>
    <recommendedName>
        <fullName evidence="2">DUF6697 domain-containing protein</fullName>
    </recommendedName>
</protein>
<evidence type="ECO:0000256" key="1">
    <source>
        <dbReference type="SAM" id="MobiDB-lite"/>
    </source>
</evidence>
<dbReference type="InterPro" id="IPR046520">
    <property type="entry name" value="DUF6697"/>
</dbReference>
<feature type="compositionally biased region" description="Acidic residues" evidence="1">
    <location>
        <begin position="425"/>
        <end position="444"/>
    </location>
</feature>
<keyword evidence="4" id="KW-1185">Reference proteome</keyword>
<feature type="compositionally biased region" description="Basic residues" evidence="1">
    <location>
        <begin position="448"/>
        <end position="460"/>
    </location>
</feature>
<evidence type="ECO:0000259" key="2">
    <source>
        <dbReference type="Pfam" id="PF20411"/>
    </source>
</evidence>
<dbReference type="AlphaFoldDB" id="A0A8H4QSJ8"/>
<evidence type="ECO:0000313" key="4">
    <source>
        <dbReference type="Proteomes" id="UP000521872"/>
    </source>
</evidence>
<feature type="region of interest" description="Disordered" evidence="1">
    <location>
        <begin position="373"/>
        <end position="460"/>
    </location>
</feature>
<proteinExistence type="predicted"/>
<gene>
    <name evidence="3" type="ORF">D9613_011356</name>
</gene>
<dbReference type="EMBL" id="JAACJL010000032">
    <property type="protein sequence ID" value="KAF4615940.1"/>
    <property type="molecule type" value="Genomic_DNA"/>
</dbReference>
<dbReference type="Pfam" id="PF20411">
    <property type="entry name" value="DUF6697"/>
    <property type="match status" value="2"/>
</dbReference>
<sequence>MRHLPLPPRLGATLHPNGKVSIFSIEENMEFQSKELRANVKVEQQEPDPTVLQDPLRSETEEPDPNDYELTLDQAEQVEPQIVVDTKIEKRSRSPIIAVRVESDHETSSPSRPTKRQKLDKVALVPLAAVKELDAAAQALIDKDLEMLKSMKNPLVKKIKDMELSLSIVRDRLIPIGVEPFNVTLPMTSRTMVTRPFMSSTYGGNRQKMFPTPSQKFLDTHGMDDWMYINPEFQPEGPKRQVLLACISILWPETQYMGMYEVKRSTPPALTQAEWLSQADKVKKAWAKEISTKGWGYYARVLVLGRKMYGDKELTEKERDKVEARKDALKKVTPEEILRVYNDGFLRLGVWTMKCVGYDNAFQLELGEKFAAYVPPPPPPKAAKADKGPKPPRQKQKKAQATSKTPGNKRKRQSSESVASQSDSDSTDEEGEWEAEQSDEDDDGFALKRYRNKGTRSRPI</sequence>
<feature type="domain" description="DUF6697" evidence="2">
    <location>
        <begin position="192"/>
        <end position="240"/>
    </location>
</feature>
<feature type="region of interest" description="Disordered" evidence="1">
    <location>
        <begin position="38"/>
        <end position="67"/>
    </location>
</feature>
<feature type="compositionally biased region" description="Low complexity" evidence="1">
    <location>
        <begin position="415"/>
        <end position="424"/>
    </location>
</feature>
<feature type="domain" description="DUF6697" evidence="2">
    <location>
        <begin position="254"/>
        <end position="368"/>
    </location>
</feature>
<reference evidence="3 4" key="1">
    <citation type="submission" date="2019-12" db="EMBL/GenBank/DDBJ databases">
        <authorList>
            <person name="Floudas D."/>
            <person name="Bentzer J."/>
            <person name="Ahren D."/>
            <person name="Johansson T."/>
            <person name="Persson P."/>
            <person name="Tunlid A."/>
        </authorList>
    </citation>
    <scope>NUCLEOTIDE SEQUENCE [LARGE SCALE GENOMIC DNA]</scope>
    <source>
        <strain evidence="3 4">CBS 102.39</strain>
    </source>
</reference>
<evidence type="ECO:0000313" key="3">
    <source>
        <dbReference type="EMBL" id="KAF4615940.1"/>
    </source>
</evidence>
<name>A0A8H4QSJ8_9AGAR</name>
<accession>A0A8H4QSJ8</accession>
<comment type="caution">
    <text evidence="3">The sequence shown here is derived from an EMBL/GenBank/DDBJ whole genome shotgun (WGS) entry which is preliminary data.</text>
</comment>
<organism evidence="3 4">
    <name type="scientific">Agrocybe pediades</name>
    <dbReference type="NCBI Taxonomy" id="84607"/>
    <lineage>
        <taxon>Eukaryota</taxon>
        <taxon>Fungi</taxon>
        <taxon>Dikarya</taxon>
        <taxon>Basidiomycota</taxon>
        <taxon>Agaricomycotina</taxon>
        <taxon>Agaricomycetes</taxon>
        <taxon>Agaricomycetidae</taxon>
        <taxon>Agaricales</taxon>
        <taxon>Agaricineae</taxon>
        <taxon>Strophariaceae</taxon>
        <taxon>Agrocybe</taxon>
    </lineage>
</organism>
<dbReference type="Proteomes" id="UP000521872">
    <property type="component" value="Unassembled WGS sequence"/>
</dbReference>